<dbReference type="EMBL" id="CAJOBA010012585">
    <property type="protein sequence ID" value="CAF3875678.1"/>
    <property type="molecule type" value="Genomic_DNA"/>
</dbReference>
<protein>
    <recommendedName>
        <fullName evidence="1">Phosphodiester glycosidase domain-containing protein</fullName>
    </recommendedName>
</protein>
<dbReference type="Pfam" id="PF09992">
    <property type="entry name" value="NAGPA"/>
    <property type="match status" value="1"/>
</dbReference>
<evidence type="ECO:0000313" key="6">
    <source>
        <dbReference type="Proteomes" id="UP000663829"/>
    </source>
</evidence>
<feature type="domain" description="Phosphodiester glycosidase" evidence="1">
    <location>
        <begin position="206"/>
        <end position="327"/>
    </location>
</feature>
<evidence type="ECO:0000313" key="2">
    <source>
        <dbReference type="EMBL" id="CAF1109344.1"/>
    </source>
</evidence>
<name>A0A815W4M6_9BILA</name>
<evidence type="ECO:0000313" key="5">
    <source>
        <dbReference type="EMBL" id="CAF4400881.1"/>
    </source>
</evidence>
<dbReference type="Proteomes" id="UP000663829">
    <property type="component" value="Unassembled WGS sequence"/>
</dbReference>
<dbReference type="OrthoDB" id="192253at2759"/>
<sequence length="330" mass="35728">MTPKALHQILSFDIGITAGLKKAEGFLEVPVAKLDSTRLIKLPSYWLKDVDLMTNFPDGIEIYRTTSYYKKSMNAYCVVFDPKANIEMKPVMSSINKKPSELYAKEKGVKYGCINGGYFGTQVSYSLVLCNGIMDAINIKSLSRRYNNVSTTYYPTRGAFGVTTTDVPEVTWVYHVGSGNGTLFSYLQPSLNNVRKPPQSMPTAKFPANASIWNINSAIGGSPVLIKNNKISITDTEELIEIDNMYSRARSAIGHTADGKIIVLAVEGSGGIGVSLPQMAQLMKDMGCTAALNLDGGGSTAFIINGKQIVKPSDPSGERAVISAIIIKGK</sequence>
<dbReference type="PANTHER" id="PTHR40446">
    <property type="entry name" value="N-ACETYLGLUCOSAMINE-1-PHOSPHODIESTER ALPHA-N-ACETYLGLUCOSAMINIDASE"/>
    <property type="match status" value="1"/>
</dbReference>
<dbReference type="Proteomes" id="UP000681722">
    <property type="component" value="Unassembled WGS sequence"/>
</dbReference>
<dbReference type="Proteomes" id="UP000682733">
    <property type="component" value="Unassembled WGS sequence"/>
</dbReference>
<dbReference type="PANTHER" id="PTHR40446:SF2">
    <property type="entry name" value="N-ACETYLGLUCOSAMINE-1-PHOSPHODIESTER ALPHA-N-ACETYLGLUCOSAMINIDASE"/>
    <property type="match status" value="1"/>
</dbReference>
<evidence type="ECO:0000259" key="1">
    <source>
        <dbReference type="Pfam" id="PF09992"/>
    </source>
</evidence>
<dbReference type="Proteomes" id="UP000677228">
    <property type="component" value="Unassembled WGS sequence"/>
</dbReference>
<gene>
    <name evidence="3" type="ORF">GPM918_LOCUS38605</name>
    <name evidence="2" type="ORF">OVA965_LOCUS19689</name>
    <name evidence="5" type="ORF">SRO942_LOCUS39440</name>
    <name evidence="4" type="ORF">TMI583_LOCUS19815</name>
</gene>
<evidence type="ECO:0000313" key="4">
    <source>
        <dbReference type="EMBL" id="CAF3875678.1"/>
    </source>
</evidence>
<dbReference type="EMBL" id="CAJNOK010010215">
    <property type="protein sequence ID" value="CAF1109344.1"/>
    <property type="molecule type" value="Genomic_DNA"/>
</dbReference>
<accession>A0A815W4M6</accession>
<organism evidence="3 6">
    <name type="scientific">Didymodactylos carnosus</name>
    <dbReference type="NCBI Taxonomy" id="1234261"/>
    <lineage>
        <taxon>Eukaryota</taxon>
        <taxon>Metazoa</taxon>
        <taxon>Spiralia</taxon>
        <taxon>Gnathifera</taxon>
        <taxon>Rotifera</taxon>
        <taxon>Eurotatoria</taxon>
        <taxon>Bdelloidea</taxon>
        <taxon>Philodinida</taxon>
        <taxon>Philodinidae</taxon>
        <taxon>Didymodactylos</taxon>
    </lineage>
</organism>
<dbReference type="EMBL" id="CAJOBC010091443">
    <property type="protein sequence ID" value="CAF4400881.1"/>
    <property type="molecule type" value="Genomic_DNA"/>
</dbReference>
<keyword evidence="6" id="KW-1185">Reference proteome</keyword>
<dbReference type="InterPro" id="IPR018711">
    <property type="entry name" value="NAGPA"/>
</dbReference>
<reference evidence="3" key="1">
    <citation type="submission" date="2021-02" db="EMBL/GenBank/DDBJ databases">
        <authorList>
            <person name="Nowell W R."/>
        </authorList>
    </citation>
    <scope>NUCLEOTIDE SEQUENCE</scope>
</reference>
<dbReference type="AlphaFoldDB" id="A0A815W4M6"/>
<evidence type="ECO:0000313" key="3">
    <source>
        <dbReference type="EMBL" id="CAF1540588.1"/>
    </source>
</evidence>
<proteinExistence type="predicted"/>
<dbReference type="EMBL" id="CAJNOQ010025815">
    <property type="protein sequence ID" value="CAF1540588.1"/>
    <property type="molecule type" value="Genomic_DNA"/>
</dbReference>
<comment type="caution">
    <text evidence="3">The sequence shown here is derived from an EMBL/GenBank/DDBJ whole genome shotgun (WGS) entry which is preliminary data.</text>
</comment>